<reference evidence="3 4" key="1">
    <citation type="journal article" date="2024" name="BMC Genomics">
        <title>Genome assembly of redclaw crayfish (Cherax quadricarinatus) provides insights into its immune adaptation and hypoxia tolerance.</title>
        <authorList>
            <person name="Liu Z."/>
            <person name="Zheng J."/>
            <person name="Li H."/>
            <person name="Fang K."/>
            <person name="Wang S."/>
            <person name="He J."/>
            <person name="Zhou D."/>
            <person name="Weng S."/>
            <person name="Chi M."/>
            <person name="Gu Z."/>
            <person name="He J."/>
            <person name="Li F."/>
            <person name="Wang M."/>
        </authorList>
    </citation>
    <scope>NUCLEOTIDE SEQUENCE [LARGE SCALE GENOMIC DNA]</scope>
    <source>
        <strain evidence="3">ZL_2023a</strain>
    </source>
</reference>
<feature type="non-terminal residue" evidence="3">
    <location>
        <position position="1"/>
    </location>
</feature>
<evidence type="ECO:0000313" key="4">
    <source>
        <dbReference type="Proteomes" id="UP001445076"/>
    </source>
</evidence>
<dbReference type="Proteomes" id="UP001445076">
    <property type="component" value="Unassembled WGS sequence"/>
</dbReference>
<accession>A0AAW0W6A8</accession>
<protein>
    <submittedName>
        <fullName evidence="3">Uncharacterized protein</fullName>
    </submittedName>
</protein>
<sequence length="220" mass="23791">LPSRPEPQPLMWVMGVVAGVVVAVMGVVVGMWWVRGRRSSHTLRNREDGLLKLNKPDVTGVGAGDGMDGMCVNGVVQHTIYDSTGRYRGFAHLQQKDTYQSSCMTTTPPESSAAAAAKSDPAGAQYRFSLTRKGRPPAAAPAVDTPMKGGRETINDKRRETRGSEGGGGGGEEGTEGEKNIETPWRRVISQLTSPHESKLFEVWKVASRQTRQEVAESVL</sequence>
<dbReference type="EMBL" id="JARKIK010000085">
    <property type="protein sequence ID" value="KAK8724402.1"/>
    <property type="molecule type" value="Genomic_DNA"/>
</dbReference>
<keyword evidence="2" id="KW-0812">Transmembrane</keyword>
<feature type="region of interest" description="Disordered" evidence="1">
    <location>
        <begin position="101"/>
        <end position="183"/>
    </location>
</feature>
<organism evidence="3 4">
    <name type="scientific">Cherax quadricarinatus</name>
    <name type="common">Australian red claw crayfish</name>
    <dbReference type="NCBI Taxonomy" id="27406"/>
    <lineage>
        <taxon>Eukaryota</taxon>
        <taxon>Metazoa</taxon>
        <taxon>Ecdysozoa</taxon>
        <taxon>Arthropoda</taxon>
        <taxon>Crustacea</taxon>
        <taxon>Multicrustacea</taxon>
        <taxon>Malacostraca</taxon>
        <taxon>Eumalacostraca</taxon>
        <taxon>Eucarida</taxon>
        <taxon>Decapoda</taxon>
        <taxon>Pleocyemata</taxon>
        <taxon>Astacidea</taxon>
        <taxon>Parastacoidea</taxon>
        <taxon>Parastacidae</taxon>
        <taxon>Cherax</taxon>
    </lineage>
</organism>
<evidence type="ECO:0000256" key="2">
    <source>
        <dbReference type="SAM" id="Phobius"/>
    </source>
</evidence>
<dbReference type="AlphaFoldDB" id="A0AAW0W6A8"/>
<evidence type="ECO:0000313" key="3">
    <source>
        <dbReference type="EMBL" id="KAK8724402.1"/>
    </source>
</evidence>
<feature type="compositionally biased region" description="Basic and acidic residues" evidence="1">
    <location>
        <begin position="149"/>
        <end position="163"/>
    </location>
</feature>
<comment type="caution">
    <text evidence="3">The sequence shown here is derived from an EMBL/GenBank/DDBJ whole genome shotgun (WGS) entry which is preliminary data.</text>
</comment>
<proteinExistence type="predicted"/>
<evidence type="ECO:0000256" key="1">
    <source>
        <dbReference type="SAM" id="MobiDB-lite"/>
    </source>
</evidence>
<keyword evidence="4" id="KW-1185">Reference proteome</keyword>
<feature type="transmembrane region" description="Helical" evidence="2">
    <location>
        <begin position="12"/>
        <end position="34"/>
    </location>
</feature>
<keyword evidence="2" id="KW-0472">Membrane</keyword>
<gene>
    <name evidence="3" type="ORF">OTU49_011051</name>
</gene>
<keyword evidence="2" id="KW-1133">Transmembrane helix</keyword>
<feature type="compositionally biased region" description="Low complexity" evidence="1">
    <location>
        <begin position="105"/>
        <end position="124"/>
    </location>
</feature>
<name>A0AAW0W6A8_CHEQU</name>